<keyword evidence="3" id="KW-1185">Reference proteome</keyword>
<comment type="caution">
    <text evidence="2">The sequence shown here is derived from an EMBL/GenBank/DDBJ whole genome shotgun (WGS) entry which is preliminary data.</text>
</comment>
<feature type="compositionally biased region" description="Polar residues" evidence="1">
    <location>
        <begin position="300"/>
        <end position="309"/>
    </location>
</feature>
<feature type="compositionally biased region" description="Basic residues" evidence="1">
    <location>
        <begin position="179"/>
        <end position="188"/>
    </location>
</feature>
<gene>
    <name evidence="2" type="ORF">Cgig2_010600</name>
</gene>
<dbReference type="EMBL" id="JAKOGI010000028">
    <property type="protein sequence ID" value="KAJ8448713.1"/>
    <property type="molecule type" value="Genomic_DNA"/>
</dbReference>
<protein>
    <recommendedName>
        <fullName evidence="4">RRM domain-containing protein</fullName>
    </recommendedName>
</protein>
<name>A0A9Q1KTP8_9CARY</name>
<evidence type="ECO:0008006" key="4">
    <source>
        <dbReference type="Google" id="ProtNLM"/>
    </source>
</evidence>
<dbReference type="Gene3D" id="3.30.70.330">
    <property type="match status" value="1"/>
</dbReference>
<accession>A0A9Q1KTP8</accession>
<dbReference type="InterPro" id="IPR012677">
    <property type="entry name" value="Nucleotide-bd_a/b_plait_sf"/>
</dbReference>
<evidence type="ECO:0000313" key="3">
    <source>
        <dbReference type="Proteomes" id="UP001153076"/>
    </source>
</evidence>
<evidence type="ECO:0000313" key="2">
    <source>
        <dbReference type="EMBL" id="KAJ8448713.1"/>
    </source>
</evidence>
<dbReference type="GO" id="GO:0003676">
    <property type="term" value="F:nucleic acid binding"/>
    <property type="evidence" value="ECO:0007669"/>
    <property type="project" value="InterPro"/>
</dbReference>
<dbReference type="OrthoDB" id="266020at2759"/>
<dbReference type="InterPro" id="IPR035979">
    <property type="entry name" value="RBD_domain_sf"/>
</dbReference>
<sequence length="309" mass="34950">MTFCGGFGYRHQRWSAGKGPLFASQPPPDFQMAWFCSWCLFTVFRGTMPSGSHLTIAGAFHRLVADAGANRLTFQGTGEADQGLRRMGLVCLKQSISTVARVEVIEHESSHFSSIIYLLIWTIWGSKNVYIPSKVGRKSGRKYGFIRFGEFYHDKSAIEVLNGETMNGHKLEVAWAKFQKRSASRPRKQREEPQKKMQQVRNPNGDLEVVGNDVHDGLSDNSKTITQPLDNAHNRHIFVKKFPSQAPSCGSSIKDDEKINSTSLRPFDHTLEMDIQLHEKREMAKYSNKGKKSDNKNSRPIHNSPPQLK</sequence>
<evidence type="ECO:0000256" key="1">
    <source>
        <dbReference type="SAM" id="MobiDB-lite"/>
    </source>
</evidence>
<feature type="region of interest" description="Disordered" evidence="1">
    <location>
        <begin position="278"/>
        <end position="309"/>
    </location>
</feature>
<dbReference type="SUPFAM" id="SSF54928">
    <property type="entry name" value="RNA-binding domain, RBD"/>
    <property type="match status" value="1"/>
</dbReference>
<feature type="region of interest" description="Disordered" evidence="1">
    <location>
        <begin position="179"/>
        <end position="208"/>
    </location>
</feature>
<dbReference type="Proteomes" id="UP001153076">
    <property type="component" value="Unassembled WGS sequence"/>
</dbReference>
<proteinExistence type="predicted"/>
<organism evidence="2 3">
    <name type="scientific">Carnegiea gigantea</name>
    <dbReference type="NCBI Taxonomy" id="171969"/>
    <lineage>
        <taxon>Eukaryota</taxon>
        <taxon>Viridiplantae</taxon>
        <taxon>Streptophyta</taxon>
        <taxon>Embryophyta</taxon>
        <taxon>Tracheophyta</taxon>
        <taxon>Spermatophyta</taxon>
        <taxon>Magnoliopsida</taxon>
        <taxon>eudicotyledons</taxon>
        <taxon>Gunneridae</taxon>
        <taxon>Pentapetalae</taxon>
        <taxon>Caryophyllales</taxon>
        <taxon>Cactineae</taxon>
        <taxon>Cactaceae</taxon>
        <taxon>Cactoideae</taxon>
        <taxon>Echinocereeae</taxon>
        <taxon>Carnegiea</taxon>
    </lineage>
</organism>
<reference evidence="2" key="1">
    <citation type="submission" date="2022-04" db="EMBL/GenBank/DDBJ databases">
        <title>Carnegiea gigantea Genome sequencing and assembly v2.</title>
        <authorList>
            <person name="Copetti D."/>
            <person name="Sanderson M.J."/>
            <person name="Burquez A."/>
            <person name="Wojciechowski M.F."/>
        </authorList>
    </citation>
    <scope>NUCLEOTIDE SEQUENCE</scope>
    <source>
        <strain evidence="2">SGP5-SGP5p</strain>
        <tissue evidence="2">Aerial part</tissue>
    </source>
</reference>
<dbReference type="AlphaFoldDB" id="A0A9Q1KTP8"/>